<organism evidence="10">
    <name type="scientific">Clostridioides difficile</name>
    <name type="common">Peptoclostridium difficile</name>
    <dbReference type="NCBI Taxonomy" id="1496"/>
    <lineage>
        <taxon>Bacteria</taxon>
        <taxon>Bacillati</taxon>
        <taxon>Bacillota</taxon>
        <taxon>Clostridia</taxon>
        <taxon>Peptostreptococcales</taxon>
        <taxon>Peptostreptococcaceae</taxon>
        <taxon>Clostridioides</taxon>
    </lineage>
</organism>
<evidence type="ECO:0000256" key="3">
    <source>
        <dbReference type="ARBA" id="ARBA00022691"/>
    </source>
</evidence>
<keyword evidence="7 10" id="KW-0560">Oxidoreductase</keyword>
<dbReference type="EMBL" id="FUPS01000030">
    <property type="protein sequence ID" value="SJT30178.1"/>
    <property type="molecule type" value="Genomic_DNA"/>
</dbReference>
<dbReference type="Proteomes" id="UP000878956">
    <property type="component" value="Unassembled WGS sequence"/>
</dbReference>
<evidence type="ECO:0000256" key="2">
    <source>
        <dbReference type="ARBA" id="ARBA00022485"/>
    </source>
</evidence>
<dbReference type="GO" id="GO:0046872">
    <property type="term" value="F:metal ion binding"/>
    <property type="evidence" value="ECO:0007669"/>
    <property type="project" value="UniProtKB-KW"/>
</dbReference>
<protein>
    <recommendedName>
        <fullName evidence="7">Anaerobic ribonucleoside-triphosphate reductase-activating protein</fullName>
        <ecNumber evidence="7">1.97.1.-</ecNumber>
    </recommendedName>
</protein>
<dbReference type="Pfam" id="PF13353">
    <property type="entry name" value="Fer4_12"/>
    <property type="match status" value="1"/>
</dbReference>
<dbReference type="NCBIfam" id="TIGR02491">
    <property type="entry name" value="NrdG"/>
    <property type="match status" value="1"/>
</dbReference>
<dbReference type="RefSeq" id="WP_021362109.1">
    <property type="nucleotide sequence ID" value="NZ_AP031492.1"/>
</dbReference>
<dbReference type="InterPro" id="IPR013785">
    <property type="entry name" value="Aldolase_TIM"/>
</dbReference>
<dbReference type="SFLD" id="SFLDG01063">
    <property type="entry name" value="activating_enzymes__group_1"/>
    <property type="match status" value="1"/>
</dbReference>
<evidence type="ECO:0000313" key="9">
    <source>
        <dbReference type="EMBL" id="CDS82926.1"/>
    </source>
</evidence>
<dbReference type="GO" id="GO:0051539">
    <property type="term" value="F:4 iron, 4 sulfur cluster binding"/>
    <property type="evidence" value="ECO:0007669"/>
    <property type="project" value="UniProtKB-KW"/>
</dbReference>
<dbReference type="EMBL" id="LK932336">
    <property type="protein sequence ID" value="CDS82926.1"/>
    <property type="molecule type" value="Genomic_DNA"/>
</dbReference>
<reference evidence="10" key="1">
    <citation type="submission" date="2014-07" db="EMBL/GenBank/DDBJ databases">
        <authorList>
            <person name="Monot Marc"/>
        </authorList>
    </citation>
    <scope>NUCLEOTIDE SEQUENCE</scope>
    <source>
        <strain evidence="10">7032989</strain>
        <strain evidence="9">7032994</strain>
    </source>
</reference>
<dbReference type="SUPFAM" id="SSF102114">
    <property type="entry name" value="Radical SAM enzymes"/>
    <property type="match status" value="1"/>
</dbReference>
<dbReference type="EMBL" id="DAEPXK010000098">
    <property type="protein sequence ID" value="HBH1544557.1"/>
    <property type="molecule type" value="Genomic_DNA"/>
</dbReference>
<dbReference type="InterPro" id="IPR012837">
    <property type="entry name" value="NrdG"/>
</dbReference>
<name>A0A069ATT1_CLODI</name>
<keyword evidence="3" id="KW-0949">S-adenosyl-L-methionine</keyword>
<dbReference type="SFLD" id="SFLDG01066">
    <property type="entry name" value="organic_radical-activating_enz"/>
    <property type="match status" value="1"/>
</dbReference>
<evidence type="ECO:0000313" key="11">
    <source>
        <dbReference type="EMBL" id="HBH1544557.1"/>
    </source>
</evidence>
<keyword evidence="5" id="KW-0408">Iron</keyword>
<keyword evidence="2" id="KW-0004">4Fe-4S</keyword>
<dbReference type="Gene3D" id="3.20.20.70">
    <property type="entry name" value="Aldolase class I"/>
    <property type="match status" value="1"/>
</dbReference>
<dbReference type="PANTHER" id="PTHR30352">
    <property type="entry name" value="PYRUVATE FORMATE-LYASE-ACTIVATING ENZYME"/>
    <property type="match status" value="1"/>
</dbReference>
<dbReference type="InterPro" id="IPR058240">
    <property type="entry name" value="rSAM_sf"/>
</dbReference>
<evidence type="ECO:0000256" key="7">
    <source>
        <dbReference type="PIRNR" id="PIRNR000368"/>
    </source>
</evidence>
<evidence type="ECO:0000313" key="10">
    <source>
        <dbReference type="EMBL" id="CDT30411.1"/>
    </source>
</evidence>
<reference evidence="12 13" key="2">
    <citation type="submission" date="2017-02" db="EMBL/GenBank/DDBJ databases">
        <authorList>
            <consortium name="Pathogen Informatics"/>
        </authorList>
    </citation>
    <scope>NUCLEOTIDE SEQUENCE [LARGE SCALE GENOMIC DNA]</scope>
    <source>
        <strain evidence="12 13">VRECD0157</strain>
    </source>
</reference>
<dbReference type="EMBL" id="LK932464">
    <property type="protein sequence ID" value="CDS82915.1"/>
    <property type="molecule type" value="Genomic_DNA"/>
</dbReference>
<dbReference type="EMBL" id="LK933094">
    <property type="protein sequence ID" value="CDT30411.1"/>
    <property type="molecule type" value="Genomic_DNA"/>
</dbReference>
<dbReference type="InterPro" id="IPR034457">
    <property type="entry name" value="Organic_radical-activating"/>
</dbReference>
<gene>
    <name evidence="10" type="primary">nrdG</name>
    <name evidence="12" type="synonym">pflA_2</name>
    <name evidence="10" type="ORF">BN1095_420003</name>
    <name evidence="8" type="ORF">BN1096_150003</name>
    <name evidence="9" type="ORF">BN1097_130003</name>
    <name evidence="11" type="ORF">KRM00_004112</name>
    <name evidence="12" type="ORF">SAMEA3375112_04208</name>
</gene>
<dbReference type="InterPro" id="IPR007197">
    <property type="entry name" value="rSAM"/>
</dbReference>
<proteinExistence type="inferred from homology"/>
<dbReference type="PATRIC" id="fig|1496.897.peg.604"/>
<keyword evidence="6" id="KW-0411">Iron-sulfur</keyword>
<evidence type="ECO:0000313" key="8">
    <source>
        <dbReference type="EMBL" id="CDS82915.1"/>
    </source>
</evidence>
<accession>A0A069ATT1</accession>
<reference evidence="11" key="4">
    <citation type="submission" date="2021-06" db="EMBL/GenBank/DDBJ databases">
        <authorList>
            <consortium name="NCBI Pathogen Detection Project"/>
        </authorList>
    </citation>
    <scope>NUCLEOTIDE SEQUENCE</scope>
    <source>
        <strain evidence="11">HN1000</strain>
    </source>
</reference>
<comment type="similarity">
    <text evidence="7">Belongs to the organic radical-activating enzymes family.</text>
</comment>
<keyword evidence="12" id="KW-0670">Pyruvate</keyword>
<dbReference type="SFLD" id="SFLDS00029">
    <property type="entry name" value="Radical_SAM"/>
    <property type="match status" value="1"/>
</dbReference>
<dbReference type="GO" id="GO:0043365">
    <property type="term" value="F:[formate-C-acetyltransferase]-activating enzyme activity"/>
    <property type="evidence" value="ECO:0007669"/>
    <property type="project" value="InterPro"/>
</dbReference>
<sequence length="179" mass="20528">MKIRMSSTISYDSIVDGPGLRMVIWTQGCIHNCKECHNPQTHDLCGGFYMDTEEIINKVKSLKLQKGITLSGGEPFLQPEPLEEIAKEAKINGLDVWSYTGFTFEQLLDKKNRAYFKNLNLLKQIDILVDGKFIAEKKDISLKFRGSSNQRIIDVQKSLKYKQVFLVEQYMKDDLSIAE</sequence>
<dbReference type="AlphaFoldDB" id="A0A069ATT1"/>
<evidence type="ECO:0000256" key="1">
    <source>
        <dbReference type="ARBA" id="ARBA00001966"/>
    </source>
</evidence>
<evidence type="ECO:0000256" key="6">
    <source>
        <dbReference type="ARBA" id="ARBA00023014"/>
    </source>
</evidence>
<keyword evidence="4" id="KW-0479">Metal-binding</keyword>
<evidence type="ECO:0000313" key="12">
    <source>
        <dbReference type="EMBL" id="SJT30178.1"/>
    </source>
</evidence>
<evidence type="ECO:0000313" key="13">
    <source>
        <dbReference type="Proteomes" id="UP000189137"/>
    </source>
</evidence>
<dbReference type="PIRSF" id="PIRSF000368">
    <property type="entry name" value="NrdG"/>
    <property type="match status" value="1"/>
</dbReference>
<evidence type="ECO:0000256" key="4">
    <source>
        <dbReference type="ARBA" id="ARBA00022723"/>
    </source>
</evidence>
<dbReference type="SFLD" id="SFLDF00299">
    <property type="entry name" value="anaerobic_ribonucleoside-triph"/>
    <property type="match status" value="1"/>
</dbReference>
<dbReference type="GO" id="GO:0004748">
    <property type="term" value="F:ribonucleoside-diphosphate reductase activity, thioredoxin disulfide as acceptor"/>
    <property type="evidence" value="ECO:0007669"/>
    <property type="project" value="TreeGrafter"/>
</dbReference>
<comment type="cofactor">
    <cofactor evidence="1">
        <name>[4Fe-4S] cluster</name>
        <dbReference type="ChEBI" id="CHEBI:49883"/>
    </cofactor>
</comment>
<dbReference type="EC" id="1.97.1.-" evidence="7"/>
<comment type="function">
    <text evidence="7">Activation of anaerobic ribonucleoside-triphosphate reductase under anaerobic conditions by generation of an organic free radical, using S-adenosylmethionine and reduced flavodoxin as cosubstrates to produce 5'-deoxy-adenosine.</text>
</comment>
<reference evidence="11" key="3">
    <citation type="journal article" date="2018" name="Genome Biol.">
        <title>SKESA: strategic k-mer extension for scrupulous assemblies.</title>
        <authorList>
            <person name="Souvorov A."/>
            <person name="Agarwala R."/>
            <person name="Lipman D.J."/>
        </authorList>
    </citation>
    <scope>NUCLEOTIDE SEQUENCE</scope>
    <source>
        <strain evidence="11">HN1000</strain>
    </source>
</reference>
<dbReference type="PANTHER" id="PTHR30352:SF2">
    <property type="entry name" value="ANAEROBIC RIBONUCLEOSIDE-TRIPHOSPHATE REDUCTASE-ACTIVATING PROTEIN"/>
    <property type="match status" value="1"/>
</dbReference>
<dbReference type="CDD" id="cd01335">
    <property type="entry name" value="Radical_SAM"/>
    <property type="match status" value="1"/>
</dbReference>
<dbReference type="Proteomes" id="UP000189137">
    <property type="component" value="Unassembled WGS sequence"/>
</dbReference>
<evidence type="ECO:0000256" key="5">
    <source>
        <dbReference type="ARBA" id="ARBA00023004"/>
    </source>
</evidence>